<proteinExistence type="predicted"/>
<dbReference type="Proteomes" id="UP001226577">
    <property type="component" value="Unassembled WGS sequence"/>
</dbReference>
<evidence type="ECO:0008006" key="3">
    <source>
        <dbReference type="Google" id="ProtNLM"/>
    </source>
</evidence>
<evidence type="ECO:0000313" key="2">
    <source>
        <dbReference type="Proteomes" id="UP001226577"/>
    </source>
</evidence>
<comment type="caution">
    <text evidence="1">The sequence shown here is derived from an EMBL/GenBank/DDBJ whole genome shotgun (WGS) entry which is preliminary data.</text>
</comment>
<keyword evidence="2" id="KW-1185">Reference proteome</keyword>
<evidence type="ECO:0000313" key="1">
    <source>
        <dbReference type="EMBL" id="MDP9890161.1"/>
    </source>
</evidence>
<protein>
    <recommendedName>
        <fullName evidence="3">MFS transporter</fullName>
    </recommendedName>
</protein>
<reference evidence="1 2" key="1">
    <citation type="submission" date="2023-07" db="EMBL/GenBank/DDBJ databases">
        <title>Sorghum-associated microbial communities from plants grown in Nebraska, USA.</title>
        <authorList>
            <person name="Schachtman D."/>
        </authorList>
    </citation>
    <scope>NUCLEOTIDE SEQUENCE [LARGE SCALE GENOMIC DNA]</scope>
    <source>
        <strain evidence="1 2">CC222</strain>
    </source>
</reference>
<dbReference type="EMBL" id="JAUSRE010000023">
    <property type="protein sequence ID" value="MDP9890161.1"/>
    <property type="molecule type" value="Genomic_DNA"/>
</dbReference>
<organism evidence="1 2">
    <name type="scientific">Pseudarthrobacter enclensis</name>
    <dbReference type="NCBI Taxonomy" id="993070"/>
    <lineage>
        <taxon>Bacteria</taxon>
        <taxon>Bacillati</taxon>
        <taxon>Actinomycetota</taxon>
        <taxon>Actinomycetes</taxon>
        <taxon>Micrococcales</taxon>
        <taxon>Micrococcaceae</taxon>
        <taxon>Pseudarthrobacter</taxon>
    </lineage>
</organism>
<sequence>MPAPAGTSTRGVGGAFRSRTALLLAFAFAVMADPVSSVA</sequence>
<accession>A0ABT9RY34</accession>
<gene>
    <name evidence="1" type="ORF">J2X98_003773</name>
</gene>
<name>A0ABT9RY34_9MICC</name>